<proteinExistence type="predicted"/>
<comment type="caution">
    <text evidence="2">The sequence shown here is derived from an EMBL/GenBank/DDBJ whole genome shotgun (WGS) entry which is preliminary data.</text>
</comment>
<gene>
    <name evidence="2" type="ORF">DC041_0003585</name>
</gene>
<keyword evidence="1" id="KW-0175">Coiled coil</keyword>
<dbReference type="EMBL" id="QMKO01001530">
    <property type="protein sequence ID" value="RTG89045.1"/>
    <property type="molecule type" value="Genomic_DNA"/>
</dbReference>
<keyword evidence="3" id="KW-1185">Reference proteome</keyword>
<feature type="coiled-coil region" evidence="1">
    <location>
        <begin position="275"/>
        <end position="428"/>
    </location>
</feature>
<accession>A0A430QMV0</accession>
<evidence type="ECO:0000313" key="3">
    <source>
        <dbReference type="Proteomes" id="UP000290809"/>
    </source>
</evidence>
<protein>
    <submittedName>
        <fullName evidence="2">Uncharacterized protein</fullName>
    </submittedName>
</protein>
<reference evidence="2 3" key="1">
    <citation type="journal article" date="2019" name="PLoS Pathog.">
        <title>Genome sequence of the bovine parasite Schistosoma bovis Tanzania.</title>
        <authorList>
            <person name="Oey H."/>
            <person name="Zakrzewski M."/>
            <person name="Gobert G."/>
            <person name="Gravermann K."/>
            <person name="Stoye J."/>
            <person name="Jones M."/>
            <person name="Mcmanus D."/>
            <person name="Krause L."/>
        </authorList>
    </citation>
    <scope>NUCLEOTIDE SEQUENCE [LARGE SCALE GENOMIC DNA]</scope>
    <source>
        <strain evidence="2 3">TAN1997</strain>
    </source>
</reference>
<dbReference type="STRING" id="6184.A0A430QMV0"/>
<name>A0A430QMV0_SCHBO</name>
<dbReference type="AlphaFoldDB" id="A0A430QMV0"/>
<evidence type="ECO:0000256" key="1">
    <source>
        <dbReference type="SAM" id="Coils"/>
    </source>
</evidence>
<sequence>MLVPKLTDTDEPQINHLSKIKKYKSDNIFTLFQSPHERIFPTDYDYSPRRNMKKFVPKYLQQQEQQRAYNSKNQNRRRTRCKHLRKTDCDEDIVHYNDDEKEYDYDDEIEDVDDIDRSSENLSKHNFVIKEQNYVKKRSIMPSHNYADIKDILTYQNTSDSCIFYLTFNSNKLIGPFIFHPYLNQEQDKYTDIFIQSGKINAFNPKDLLNMRNHREIPVNKIQITDQILDAAYDLGMCKLTTDDKKIHLRIHYPINHPYVDHNLTQIINDLIGNTQFTITVIDELREQINELKEENKNLRAQLEEYKNWADKNREKQYIEGPDEKVNESTFTWHAKLNALLDQYRAENEILKSHNYTLNQSQQALYQDHELMQQQNNKLKQQVDELKRSQNLILARSQSVLREERERMNREQEELSRELANVKKKLAQSPTQCPIHQGHRRSNIPVPNNDIYSVHDCPKHPILSKQDGGIKLAQSPTQCPIHQGHRRSNIPVPNNDIYSVHDCPKHPILSKQDGEPTRMKRVRICSAAHSSRLPRLNIPGQTVNVPIKRSKKPETQTNYILRSAAYAKQNVNRQTIHQTTKPSK</sequence>
<dbReference type="Proteomes" id="UP000290809">
    <property type="component" value="Unassembled WGS sequence"/>
</dbReference>
<evidence type="ECO:0000313" key="2">
    <source>
        <dbReference type="EMBL" id="RTG89045.1"/>
    </source>
</evidence>
<organism evidence="2 3">
    <name type="scientific">Schistosoma bovis</name>
    <name type="common">Blood fluke</name>
    <dbReference type="NCBI Taxonomy" id="6184"/>
    <lineage>
        <taxon>Eukaryota</taxon>
        <taxon>Metazoa</taxon>
        <taxon>Spiralia</taxon>
        <taxon>Lophotrochozoa</taxon>
        <taxon>Platyhelminthes</taxon>
        <taxon>Trematoda</taxon>
        <taxon>Digenea</taxon>
        <taxon>Strigeidida</taxon>
        <taxon>Schistosomatoidea</taxon>
        <taxon>Schistosomatidae</taxon>
        <taxon>Schistosoma</taxon>
    </lineage>
</organism>